<sequence>MTAALADADVVAALTKSVHSTEASRRVGWARMYAALAAGEKAERELGIAREDIALLSKFAGFTYGALQALGLRDIYHAYLRGDLDQLQSYFPNGAMQHGREVGSTWGKDWINRLADKTEYYKARAAAHEVNEKQWAAAKVAAANELATEYGFASADEMREYLAQHKPESTR</sequence>
<gene>
    <name evidence="1" type="ORF">CG716_20225</name>
</gene>
<evidence type="ECO:0000313" key="2">
    <source>
        <dbReference type="Proteomes" id="UP000216063"/>
    </source>
</evidence>
<dbReference type="RefSeq" id="WP_094482901.1">
    <property type="nucleotide sequence ID" value="NZ_NOZR01000019.1"/>
</dbReference>
<organism evidence="1 2">
    <name type="scientific">Mycolicibacterium sphagni</name>
    <dbReference type="NCBI Taxonomy" id="1786"/>
    <lineage>
        <taxon>Bacteria</taxon>
        <taxon>Bacillati</taxon>
        <taxon>Actinomycetota</taxon>
        <taxon>Actinomycetes</taxon>
        <taxon>Mycobacteriales</taxon>
        <taxon>Mycobacteriaceae</taxon>
        <taxon>Mycolicibacterium</taxon>
    </lineage>
</organism>
<reference evidence="1 2" key="1">
    <citation type="submission" date="2017-07" db="EMBL/GenBank/DDBJ databases">
        <title>The new phylogeny of genus Mycobacterium.</title>
        <authorList>
            <person name="Tortoli E."/>
            <person name="Trovato A."/>
            <person name="Cirillo D.M."/>
        </authorList>
    </citation>
    <scope>NUCLEOTIDE SEQUENCE [LARGE SCALE GENOMIC DNA]</scope>
    <source>
        <strain evidence="1 2">ATCC 33027</strain>
    </source>
</reference>
<name>A0A255DMG3_9MYCO</name>
<comment type="caution">
    <text evidence="1">The sequence shown here is derived from an EMBL/GenBank/DDBJ whole genome shotgun (WGS) entry which is preliminary data.</text>
</comment>
<protein>
    <submittedName>
        <fullName evidence="1">Uncharacterized protein</fullName>
    </submittedName>
</protein>
<dbReference type="Proteomes" id="UP000216063">
    <property type="component" value="Unassembled WGS sequence"/>
</dbReference>
<evidence type="ECO:0000313" key="1">
    <source>
        <dbReference type="EMBL" id="OYN76843.1"/>
    </source>
</evidence>
<keyword evidence="2" id="KW-1185">Reference proteome</keyword>
<proteinExistence type="predicted"/>
<dbReference type="AlphaFoldDB" id="A0A255DMG3"/>
<dbReference type="EMBL" id="NOZR01000019">
    <property type="protein sequence ID" value="OYN76843.1"/>
    <property type="molecule type" value="Genomic_DNA"/>
</dbReference>
<accession>A0A255DMG3</accession>